<evidence type="ECO:0000259" key="18">
    <source>
        <dbReference type="PROSITE" id="PS50113"/>
    </source>
</evidence>
<dbReference type="Proteomes" id="UP000297549">
    <property type="component" value="Unassembled WGS sequence"/>
</dbReference>
<dbReference type="Pfam" id="PF00512">
    <property type="entry name" value="HisKA"/>
    <property type="match status" value="1"/>
</dbReference>
<dbReference type="PROSITE" id="PS50110">
    <property type="entry name" value="RESPONSE_REGULATORY"/>
    <property type="match status" value="1"/>
</dbReference>
<feature type="domain" description="HPt" evidence="19">
    <location>
        <begin position="1077"/>
        <end position="1168"/>
    </location>
</feature>
<keyword evidence="9" id="KW-0418">Kinase</keyword>
<gene>
    <name evidence="20" type="ORF">E5K00_15275</name>
</gene>
<evidence type="ECO:0000256" key="12">
    <source>
        <dbReference type="ARBA" id="ARBA00023136"/>
    </source>
</evidence>
<dbReference type="SMART" id="SM00388">
    <property type="entry name" value="HisKA"/>
    <property type="match status" value="1"/>
</dbReference>
<evidence type="ECO:0000256" key="8">
    <source>
        <dbReference type="ARBA" id="ARBA00022692"/>
    </source>
</evidence>
<dbReference type="InterPro" id="IPR005467">
    <property type="entry name" value="His_kinase_dom"/>
</dbReference>
<feature type="domain" description="PAC" evidence="18">
    <location>
        <begin position="350"/>
        <end position="403"/>
    </location>
</feature>
<dbReference type="PANTHER" id="PTHR43047:SF64">
    <property type="entry name" value="HISTIDINE KINASE CONTAINING CHEY-HOMOLOGOUS RECEIVER DOMAIN AND PAS DOMAIN-RELATED"/>
    <property type="match status" value="1"/>
</dbReference>
<comment type="catalytic activity">
    <reaction evidence="1">
        <text>ATP + protein L-histidine = ADP + protein N-phospho-L-histidine.</text>
        <dbReference type="EC" id="2.7.13.3"/>
    </reaction>
</comment>
<evidence type="ECO:0000256" key="1">
    <source>
        <dbReference type="ARBA" id="ARBA00000085"/>
    </source>
</evidence>
<dbReference type="SMART" id="SM00448">
    <property type="entry name" value="REC"/>
    <property type="match status" value="1"/>
</dbReference>
<dbReference type="InterPro" id="IPR036641">
    <property type="entry name" value="HPT_dom_sf"/>
</dbReference>
<dbReference type="InterPro" id="IPR036890">
    <property type="entry name" value="HATPase_C_sf"/>
</dbReference>
<dbReference type="InterPro" id="IPR003594">
    <property type="entry name" value="HATPase_dom"/>
</dbReference>
<dbReference type="PROSITE" id="PS50894">
    <property type="entry name" value="HPT"/>
    <property type="match status" value="1"/>
</dbReference>
<keyword evidence="10" id="KW-0547">Nucleotide-binding</keyword>
<dbReference type="SUPFAM" id="SSF52172">
    <property type="entry name" value="CheY-like"/>
    <property type="match status" value="1"/>
</dbReference>
<dbReference type="PROSITE" id="PS50113">
    <property type="entry name" value="PAC"/>
    <property type="match status" value="3"/>
</dbReference>
<dbReference type="Pfam" id="PF02518">
    <property type="entry name" value="HATPase_c"/>
    <property type="match status" value="1"/>
</dbReference>
<protein>
    <recommendedName>
        <fullName evidence="3">histidine kinase</fullName>
        <ecNumber evidence="3">2.7.13.3</ecNumber>
    </recommendedName>
</protein>
<dbReference type="InterPro" id="IPR001610">
    <property type="entry name" value="PAC"/>
</dbReference>
<evidence type="ECO:0000259" key="17">
    <source>
        <dbReference type="PROSITE" id="PS50112"/>
    </source>
</evidence>
<proteinExistence type="predicted"/>
<keyword evidence="11" id="KW-1133">Transmembrane helix</keyword>
<keyword evidence="21" id="KW-1185">Reference proteome</keyword>
<dbReference type="RefSeq" id="WP_135464182.1">
    <property type="nucleotide sequence ID" value="NZ_SRLC01000002.1"/>
</dbReference>
<dbReference type="InterPro" id="IPR001789">
    <property type="entry name" value="Sig_transdc_resp-reg_receiver"/>
</dbReference>
<reference evidence="20 21" key="1">
    <citation type="submission" date="2019-04" db="EMBL/GenBank/DDBJ databases">
        <authorList>
            <person name="Feng G."/>
            <person name="Zhang J."/>
            <person name="Zhu H."/>
        </authorList>
    </citation>
    <scope>NUCLEOTIDE SEQUENCE [LARGE SCALE GENOMIC DNA]</scope>
    <source>
        <strain evidence="20 21">JCM 31653</strain>
    </source>
</reference>
<dbReference type="NCBIfam" id="TIGR00229">
    <property type="entry name" value="sensory_box"/>
    <property type="match status" value="3"/>
</dbReference>
<evidence type="ECO:0000256" key="4">
    <source>
        <dbReference type="ARBA" id="ARBA00022475"/>
    </source>
</evidence>
<dbReference type="SUPFAM" id="SSF55785">
    <property type="entry name" value="PYP-like sensor domain (PAS domain)"/>
    <property type="match status" value="3"/>
</dbReference>
<keyword evidence="10" id="KW-0067">ATP-binding</keyword>
<feature type="domain" description="Response regulatory" evidence="16">
    <location>
        <begin position="933"/>
        <end position="1051"/>
    </location>
</feature>
<feature type="domain" description="PAS" evidence="17">
    <location>
        <begin position="544"/>
        <end position="586"/>
    </location>
</feature>
<evidence type="ECO:0000256" key="10">
    <source>
        <dbReference type="ARBA" id="ARBA00022840"/>
    </source>
</evidence>
<evidence type="ECO:0000259" key="15">
    <source>
        <dbReference type="PROSITE" id="PS50109"/>
    </source>
</evidence>
<evidence type="ECO:0000313" key="21">
    <source>
        <dbReference type="Proteomes" id="UP000297549"/>
    </source>
</evidence>
<evidence type="ECO:0000256" key="7">
    <source>
        <dbReference type="ARBA" id="ARBA00022679"/>
    </source>
</evidence>
<feature type="domain" description="PAS" evidence="17">
    <location>
        <begin position="271"/>
        <end position="348"/>
    </location>
</feature>
<sequence length="1177" mass="131437">MTTAASRHLRRRLRHAQQQQAATRLELHTLRAQLEQQQTAATQQTQALLQTISTGLLVENQQGIVTLNPRLGQLLQLPQPPAAYLGRRGAAMLAQAPFAHPDQTRAQMQAAVAGQAQVKGLLQELTDGTVLQVDYLPVVHQGETRLHLWSYDDVTQQQRIRQHVQELSRLAEQCPNPIICFTPDGRARYANPAAQPVLQALESPAEAACRGILRDEIGAVLAAREPRVYEYSLGAARYLWTIAPLPEQEGANVYLTDITARYQAERELEHSRLFAQRITDTIPNLVVVLDLDESRLLYCNSQSQALLGYSDVEMVTLGGRALPTFLRPADLRTLQQHVPDLARTADGQTLEAEYQLRHRDGSWRWMKFKSTPFRRHPDGRVQQMVASAEDVTVRRCIEARLRHSQLFVERVASTVPNLIYILDIEQWRNVYCNQYVEQVLGYTEADLQSMGPSLLQQMAPPDQLLLLQEHFVQVARCADGETRSLELYLYHRDGSLRWLRLNNTPFERNAAGEVKLVVGAGEDISHWKQAEEQRRAANRSLAEQNNLFRQVIDTTPHLVYLKDGDGNYLLANQATADLYGLSLEAVTRTNTARLPGVAADAARYLRADRQVIAARQEMVTEETFTRPSGEVLWFHSIKRPFRMADGTIRVLGVDSNITALKQTQQALRQAKETAEENAQVKQDFLANMSHEIRTPMNGILGLAELLHKTPLNERQSQYLDHIRHAAEQLLVVINDILAMAQLGAGKIRLETTSFDLREVLTACRQLLLPKAAEKDIALELELPPPDEATLVIGDPYRLRQILLNLLGNAVKFTDQGRVCLRCRRLVAPAGTLVFEFSVTDTGIGIPPHQLEQVFEPFTQAAASTAREYGGSGLGLSISRELVELLGGSITVESRLHEGSTFRVTLSFTPAESVPRLPAAPAPSAEYRTLGPRRILLAEDNAVNQLLVEAQLRGWGCQVDIAGTGREAWLLFQQRRYDAVLMDIQMPGLDGMATTRLLREHPDAHRAATPVIALTAHALPGEAERYRAAGFDGYLSKPFRQEELFQALNKTLPAATPHAAEPEPLYSLSGIRRIAHGNEEFVGRLVEVFIQTTPAIIRELEQALTEHNWPKLGATAHHLKSSFTGLQVHTLSEAVRRLELLAHEPSPDLPTIQALVQQVDTLTGQVIVRLRQEFPSPG</sequence>
<dbReference type="InterPro" id="IPR000014">
    <property type="entry name" value="PAS"/>
</dbReference>
<keyword evidence="6 14" id="KW-0597">Phosphoprotein</keyword>
<evidence type="ECO:0000256" key="6">
    <source>
        <dbReference type="ARBA" id="ARBA00022553"/>
    </source>
</evidence>
<organism evidence="20 21">
    <name type="scientific">Hymenobacter aquaticus</name>
    <dbReference type="NCBI Taxonomy" id="1867101"/>
    <lineage>
        <taxon>Bacteria</taxon>
        <taxon>Pseudomonadati</taxon>
        <taxon>Bacteroidota</taxon>
        <taxon>Cytophagia</taxon>
        <taxon>Cytophagales</taxon>
        <taxon>Hymenobacteraceae</taxon>
        <taxon>Hymenobacter</taxon>
    </lineage>
</organism>
<dbReference type="FunFam" id="3.30.565.10:FF:000010">
    <property type="entry name" value="Sensor histidine kinase RcsC"/>
    <property type="match status" value="1"/>
</dbReference>
<dbReference type="InterPro" id="IPR008207">
    <property type="entry name" value="Sig_transdc_His_kin_Hpt_dom"/>
</dbReference>
<dbReference type="InterPro" id="IPR035965">
    <property type="entry name" value="PAS-like_dom_sf"/>
</dbReference>
<dbReference type="Pfam" id="PF01627">
    <property type="entry name" value="Hpt"/>
    <property type="match status" value="1"/>
</dbReference>
<keyword evidence="12" id="KW-0472">Membrane</keyword>
<accession>A0A4Z0PWH5</accession>
<dbReference type="GO" id="GO:0005886">
    <property type="term" value="C:plasma membrane"/>
    <property type="evidence" value="ECO:0007669"/>
    <property type="project" value="UniProtKB-SubCell"/>
</dbReference>
<dbReference type="InterPro" id="IPR036097">
    <property type="entry name" value="HisK_dim/P_sf"/>
</dbReference>
<dbReference type="CDD" id="cd16922">
    <property type="entry name" value="HATPase_EvgS-ArcB-TorS-like"/>
    <property type="match status" value="1"/>
</dbReference>
<feature type="modified residue" description="Phosphohistidine" evidence="13">
    <location>
        <position position="1116"/>
    </location>
</feature>
<dbReference type="PROSITE" id="PS50109">
    <property type="entry name" value="HIS_KIN"/>
    <property type="match status" value="1"/>
</dbReference>
<dbReference type="InterPro" id="IPR013656">
    <property type="entry name" value="PAS_4"/>
</dbReference>
<keyword evidence="4" id="KW-1003">Cell membrane</keyword>
<dbReference type="PROSITE" id="PS50112">
    <property type="entry name" value="PAS"/>
    <property type="match status" value="3"/>
</dbReference>
<dbReference type="Gene3D" id="1.20.120.160">
    <property type="entry name" value="HPT domain"/>
    <property type="match status" value="1"/>
</dbReference>
<keyword evidence="7" id="KW-0808">Transferase</keyword>
<dbReference type="CDD" id="cd00130">
    <property type="entry name" value="PAS"/>
    <property type="match status" value="3"/>
</dbReference>
<dbReference type="Gene3D" id="3.30.565.10">
    <property type="entry name" value="Histidine kinase-like ATPase, C-terminal domain"/>
    <property type="match status" value="1"/>
</dbReference>
<comment type="subcellular location">
    <subcellularLocation>
        <location evidence="2">Cell inner membrane</location>
        <topology evidence="2">Multi-pass membrane protein</topology>
    </subcellularLocation>
</comment>
<feature type="domain" description="PAC" evidence="18">
    <location>
        <begin position="618"/>
        <end position="669"/>
    </location>
</feature>
<feature type="domain" description="PAC" evidence="18">
    <location>
        <begin position="483"/>
        <end position="536"/>
    </location>
</feature>
<dbReference type="SUPFAM" id="SSF47226">
    <property type="entry name" value="Histidine-containing phosphotransfer domain, HPT domain"/>
    <property type="match status" value="1"/>
</dbReference>
<feature type="domain" description="Histidine kinase" evidence="15">
    <location>
        <begin position="687"/>
        <end position="909"/>
    </location>
</feature>
<dbReference type="OrthoDB" id="9797097at2"/>
<evidence type="ECO:0000256" key="3">
    <source>
        <dbReference type="ARBA" id="ARBA00012438"/>
    </source>
</evidence>
<feature type="domain" description="PAS" evidence="17">
    <location>
        <begin position="404"/>
        <end position="463"/>
    </location>
</feature>
<keyword evidence="5" id="KW-0997">Cell inner membrane</keyword>
<dbReference type="InterPro" id="IPR000700">
    <property type="entry name" value="PAS-assoc_C"/>
</dbReference>
<dbReference type="SUPFAM" id="SSF55874">
    <property type="entry name" value="ATPase domain of HSP90 chaperone/DNA topoisomerase II/histidine kinase"/>
    <property type="match status" value="1"/>
</dbReference>
<dbReference type="InterPro" id="IPR003661">
    <property type="entry name" value="HisK_dim/P_dom"/>
</dbReference>
<dbReference type="CDD" id="cd00082">
    <property type="entry name" value="HisKA"/>
    <property type="match status" value="1"/>
</dbReference>
<comment type="caution">
    <text evidence="20">The sequence shown here is derived from an EMBL/GenBank/DDBJ whole genome shotgun (WGS) entry which is preliminary data.</text>
</comment>
<dbReference type="EMBL" id="SRLC01000002">
    <property type="protein sequence ID" value="TGE21636.1"/>
    <property type="molecule type" value="Genomic_DNA"/>
</dbReference>
<dbReference type="SMART" id="SM00091">
    <property type="entry name" value="PAS"/>
    <property type="match status" value="5"/>
</dbReference>
<evidence type="ECO:0000256" key="5">
    <source>
        <dbReference type="ARBA" id="ARBA00022519"/>
    </source>
</evidence>
<dbReference type="AlphaFoldDB" id="A0A4Z0PWH5"/>
<dbReference type="Gene3D" id="3.40.50.2300">
    <property type="match status" value="1"/>
</dbReference>
<dbReference type="Gene3D" id="1.10.287.130">
    <property type="match status" value="1"/>
</dbReference>
<dbReference type="Gene3D" id="3.30.450.20">
    <property type="entry name" value="PAS domain"/>
    <property type="match status" value="5"/>
</dbReference>
<dbReference type="InterPro" id="IPR004358">
    <property type="entry name" value="Sig_transdc_His_kin-like_C"/>
</dbReference>
<evidence type="ECO:0000313" key="20">
    <source>
        <dbReference type="EMBL" id="TGE21636.1"/>
    </source>
</evidence>
<dbReference type="InterPro" id="IPR013655">
    <property type="entry name" value="PAS_fold_3"/>
</dbReference>
<dbReference type="SUPFAM" id="SSF47384">
    <property type="entry name" value="Homodimeric domain of signal transducing histidine kinase"/>
    <property type="match status" value="1"/>
</dbReference>
<evidence type="ECO:0000256" key="13">
    <source>
        <dbReference type="PROSITE-ProRule" id="PRU00110"/>
    </source>
</evidence>
<dbReference type="CDD" id="cd17546">
    <property type="entry name" value="REC_hyHK_CKI1_RcsC-like"/>
    <property type="match status" value="1"/>
</dbReference>
<dbReference type="InterPro" id="IPR011006">
    <property type="entry name" value="CheY-like_superfamily"/>
</dbReference>
<dbReference type="PRINTS" id="PR00344">
    <property type="entry name" value="BCTRLSENSOR"/>
</dbReference>
<keyword evidence="8" id="KW-0812">Transmembrane</keyword>
<evidence type="ECO:0000256" key="2">
    <source>
        <dbReference type="ARBA" id="ARBA00004429"/>
    </source>
</evidence>
<evidence type="ECO:0000256" key="11">
    <source>
        <dbReference type="ARBA" id="ARBA00022989"/>
    </source>
</evidence>
<dbReference type="SMART" id="SM00086">
    <property type="entry name" value="PAC"/>
    <property type="match status" value="3"/>
</dbReference>
<dbReference type="PANTHER" id="PTHR43047">
    <property type="entry name" value="TWO-COMPONENT HISTIDINE PROTEIN KINASE"/>
    <property type="match status" value="1"/>
</dbReference>
<dbReference type="GO" id="GO:0000155">
    <property type="term" value="F:phosphorelay sensor kinase activity"/>
    <property type="evidence" value="ECO:0007669"/>
    <property type="project" value="InterPro"/>
</dbReference>
<evidence type="ECO:0000259" key="19">
    <source>
        <dbReference type="PROSITE" id="PS50894"/>
    </source>
</evidence>
<dbReference type="Pfam" id="PF08448">
    <property type="entry name" value="PAS_4"/>
    <property type="match status" value="1"/>
</dbReference>
<dbReference type="Pfam" id="PF00072">
    <property type="entry name" value="Response_reg"/>
    <property type="match status" value="1"/>
</dbReference>
<dbReference type="EC" id="2.7.13.3" evidence="3"/>
<evidence type="ECO:0000256" key="9">
    <source>
        <dbReference type="ARBA" id="ARBA00022777"/>
    </source>
</evidence>
<dbReference type="Pfam" id="PF08447">
    <property type="entry name" value="PAS_3"/>
    <property type="match status" value="2"/>
</dbReference>
<dbReference type="SMART" id="SM00387">
    <property type="entry name" value="HATPase_c"/>
    <property type="match status" value="1"/>
</dbReference>
<name>A0A4Z0PWH5_9BACT</name>
<evidence type="ECO:0000256" key="14">
    <source>
        <dbReference type="PROSITE-ProRule" id="PRU00169"/>
    </source>
</evidence>
<evidence type="ECO:0000259" key="16">
    <source>
        <dbReference type="PROSITE" id="PS50110"/>
    </source>
</evidence>
<feature type="modified residue" description="4-aspartylphosphate" evidence="14">
    <location>
        <position position="982"/>
    </location>
</feature>